<evidence type="ECO:0000256" key="1">
    <source>
        <dbReference type="ARBA" id="ARBA00004370"/>
    </source>
</evidence>
<dbReference type="SMART" id="SM00693">
    <property type="entry name" value="DysFN"/>
    <property type="match status" value="1"/>
</dbReference>
<evidence type="ECO:0000256" key="3">
    <source>
        <dbReference type="ARBA" id="ARBA00022989"/>
    </source>
</evidence>
<sequence>MPFFADTVANKQEFVEGIVELGDAPLDGWLLVKKGLQRGKHWKKRFVVLDAHARIKYYPNADAARRNTNVKGSLAVHAVKPADPFEFGANTLEIRGTLGGTYFFRAEDDMAARSWLCVLTMRAIQGHVPGRIDSVLSAAVAPVPSQAALASNSGLPPLPSSTSSLKMHDSAENGFNALSVTASALNLLSSSGNDGEIPAVRLKSHALELVVQDLSYDKDASLRQFYVVAKFKSELHDYSSVPVGQTSPKPRGEKGEKGAVVKWNEKLTWHFQDHLCSECQECRSLGATSGAFCGLPDIVVLHVYEIHLRYLTTKIGEVSLSLRELLGFTGMRTAQFTCAWPVTSTRDAILGQLMLSLKYSVDNAGGAELMQFLVTSADEREFIGEYPLHASLTSAYDYFKNFLANGTSDRLTEYYKERGDSEIEVGEWISSKEFGGQVRTMSCRSPTNASIGPSHTMTTTTDHVPFDEGGIDANEKLVMQSKVVMHDIPYGDCFSVEKVTVVERAPSSDGSPGQLVAKIYLGVPFSKGCMFKSKIISATREAMASSSKLYFHMVNRSMENPGASASAAPTKPFLMSSEEERQVVGEYELHPAIKDGLHFFDLFYADNTLSRWQNIHKEAGDTEHVVGKWEDSAEYGGQVREMKYRAKSTSPLGPSSTMAEQLVHVPFSSQDRDSVDADRLIIEHKLVLLEIPYGDCFHVETVYVIEPRTDAIGSPLVAKVYIGIPFSKSTMFKSKIMSATKEGVIKSTKMVFEGLKMALDAEDSARLSGVAEHGGGTAVRPRRSSSTGAVSRRRPSVTRYNSTLDGSVALEEIFENQRVSMFGKWAPNHLLPTDRPRFSNREGDKAMSFEQVSLPPHWSWTTPWRIDRNYTDCDDEGWSYATDFPRFKFHLARGKSSMKRLGASVRRRRWIRMMAYVPPEATDTPSPPPPATNSRRNRSRASQGSSSSSMGS</sequence>
<keyword evidence="3" id="KW-1133">Transmembrane helix</keyword>
<dbReference type="OrthoDB" id="67700at2759"/>
<feature type="domain" description="VASt" evidence="7">
    <location>
        <begin position="378"/>
        <end position="562"/>
    </location>
</feature>
<name>A0A9W6X810_9STRA</name>
<feature type="region of interest" description="Disordered" evidence="5">
    <location>
        <begin position="916"/>
        <end position="952"/>
    </location>
</feature>
<dbReference type="PROSITE" id="PS51778">
    <property type="entry name" value="VAST"/>
    <property type="match status" value="2"/>
</dbReference>
<gene>
    <name evidence="8" type="ORF">Pfra01_000825100</name>
</gene>
<evidence type="ECO:0000259" key="7">
    <source>
        <dbReference type="PROSITE" id="PS51778"/>
    </source>
</evidence>
<dbReference type="CDD" id="cd00821">
    <property type="entry name" value="PH"/>
    <property type="match status" value="1"/>
</dbReference>
<evidence type="ECO:0000256" key="2">
    <source>
        <dbReference type="ARBA" id="ARBA00022692"/>
    </source>
</evidence>
<dbReference type="PANTHER" id="PTHR47666:SF1">
    <property type="entry name" value="PROTEIN VASCULAR ASSOCIATED DEATH 1, CHLOROPLASTIC"/>
    <property type="match status" value="1"/>
</dbReference>
<evidence type="ECO:0000259" key="6">
    <source>
        <dbReference type="PROSITE" id="PS50003"/>
    </source>
</evidence>
<reference evidence="8" key="1">
    <citation type="submission" date="2023-04" db="EMBL/GenBank/DDBJ databases">
        <title>Phytophthora fragariaefolia NBRC 109709.</title>
        <authorList>
            <person name="Ichikawa N."/>
            <person name="Sato H."/>
            <person name="Tonouchi N."/>
        </authorList>
    </citation>
    <scope>NUCLEOTIDE SEQUENCE</scope>
    <source>
        <strain evidence="8">NBRC 109709</strain>
    </source>
</reference>
<dbReference type="Proteomes" id="UP001165121">
    <property type="component" value="Unassembled WGS sequence"/>
</dbReference>
<protein>
    <submittedName>
        <fullName evidence="8">Unnamed protein product</fullName>
    </submittedName>
</protein>
<dbReference type="SUPFAM" id="SSF50729">
    <property type="entry name" value="PH domain-like"/>
    <property type="match status" value="1"/>
</dbReference>
<dbReference type="GO" id="GO:0005737">
    <property type="term" value="C:cytoplasm"/>
    <property type="evidence" value="ECO:0007669"/>
    <property type="project" value="UniProtKB-ARBA"/>
</dbReference>
<organism evidence="8 9">
    <name type="scientific">Phytophthora fragariaefolia</name>
    <dbReference type="NCBI Taxonomy" id="1490495"/>
    <lineage>
        <taxon>Eukaryota</taxon>
        <taxon>Sar</taxon>
        <taxon>Stramenopiles</taxon>
        <taxon>Oomycota</taxon>
        <taxon>Peronosporomycetes</taxon>
        <taxon>Peronosporales</taxon>
        <taxon>Peronosporaceae</taxon>
        <taxon>Phytophthora</taxon>
    </lineage>
</organism>
<dbReference type="AlphaFoldDB" id="A0A9W6X810"/>
<evidence type="ECO:0000313" key="8">
    <source>
        <dbReference type="EMBL" id="GMF33356.1"/>
    </source>
</evidence>
<feature type="domain" description="PH" evidence="6">
    <location>
        <begin position="23"/>
        <end position="124"/>
    </location>
</feature>
<dbReference type="InterPro" id="IPR031968">
    <property type="entry name" value="VASt"/>
</dbReference>
<dbReference type="InterPro" id="IPR006614">
    <property type="entry name" value="Peroxin/Ferlin"/>
</dbReference>
<dbReference type="SMART" id="SM00233">
    <property type="entry name" value="PH"/>
    <property type="match status" value="1"/>
</dbReference>
<dbReference type="EMBL" id="BSXT01000735">
    <property type="protein sequence ID" value="GMF33356.1"/>
    <property type="molecule type" value="Genomic_DNA"/>
</dbReference>
<dbReference type="InterPro" id="IPR010482">
    <property type="entry name" value="TECPR1-like_DysF"/>
</dbReference>
<comment type="caution">
    <text evidence="8">The sequence shown here is derived from an EMBL/GenBank/DDBJ whole genome shotgun (WGS) entry which is preliminary data.</text>
</comment>
<feature type="domain" description="VASt" evidence="7">
    <location>
        <begin position="579"/>
        <end position="763"/>
    </location>
</feature>
<evidence type="ECO:0000313" key="9">
    <source>
        <dbReference type="Proteomes" id="UP001165121"/>
    </source>
</evidence>
<dbReference type="Pfam" id="PF16016">
    <property type="entry name" value="VASt"/>
    <property type="match status" value="2"/>
</dbReference>
<feature type="compositionally biased region" description="Low complexity" evidence="5">
    <location>
        <begin position="940"/>
        <end position="952"/>
    </location>
</feature>
<dbReference type="PROSITE" id="PS50003">
    <property type="entry name" value="PH_DOMAIN"/>
    <property type="match status" value="1"/>
</dbReference>
<dbReference type="InterPro" id="IPR001849">
    <property type="entry name" value="PH_domain"/>
</dbReference>
<dbReference type="Pfam" id="PF00169">
    <property type="entry name" value="PH"/>
    <property type="match status" value="1"/>
</dbReference>
<dbReference type="PANTHER" id="PTHR47666">
    <property type="entry name" value="PROTEIN VASCULAR ASSOCIATED DEATH 1, CHLOROPLASTIC"/>
    <property type="match status" value="1"/>
</dbReference>
<comment type="subcellular location">
    <subcellularLocation>
        <location evidence="1">Membrane</location>
    </subcellularLocation>
</comment>
<dbReference type="InterPro" id="IPR011993">
    <property type="entry name" value="PH-like_dom_sf"/>
</dbReference>
<feature type="region of interest" description="Disordered" evidence="5">
    <location>
        <begin position="770"/>
        <end position="796"/>
    </location>
</feature>
<dbReference type="Gene3D" id="2.30.29.30">
    <property type="entry name" value="Pleckstrin-homology domain (PH domain)/Phosphotyrosine-binding domain (PTB)"/>
    <property type="match status" value="1"/>
</dbReference>
<dbReference type="SMART" id="SM00694">
    <property type="entry name" value="DysFC"/>
    <property type="match status" value="1"/>
</dbReference>
<keyword evidence="2" id="KW-0812">Transmembrane</keyword>
<accession>A0A9W6X810</accession>
<evidence type="ECO:0000256" key="5">
    <source>
        <dbReference type="SAM" id="MobiDB-lite"/>
    </source>
</evidence>
<evidence type="ECO:0000256" key="4">
    <source>
        <dbReference type="ARBA" id="ARBA00023136"/>
    </source>
</evidence>
<dbReference type="GO" id="GO:0098588">
    <property type="term" value="C:bounding membrane of organelle"/>
    <property type="evidence" value="ECO:0007669"/>
    <property type="project" value="UniProtKB-ARBA"/>
</dbReference>
<proteinExistence type="predicted"/>
<keyword evidence="9" id="KW-1185">Reference proteome</keyword>
<keyword evidence="4" id="KW-0472">Membrane</keyword>
<dbReference type="Pfam" id="PF06398">
    <property type="entry name" value="Pex24p"/>
    <property type="match status" value="1"/>
</dbReference>